<evidence type="ECO:0000313" key="1">
    <source>
        <dbReference type="EMBL" id="SJM30957.1"/>
    </source>
</evidence>
<dbReference type="Proteomes" id="UP000245698">
    <property type="component" value="Unassembled WGS sequence"/>
</dbReference>
<accession>A0A2P9AIJ2</accession>
<name>A0A2P9AIJ2_9HYPH</name>
<dbReference type="EMBL" id="FUIG01000024">
    <property type="protein sequence ID" value="SJM30957.1"/>
    <property type="molecule type" value="Genomic_DNA"/>
</dbReference>
<keyword evidence="2" id="KW-1185">Reference proteome</keyword>
<sequence>MLHSWPACSAFEIIRRRFPRALPRLSASLAVNTVLRNSLEEPADDNDNGDETTHDQWRAAAANREATINKAIKAANVAPHWSSFPKHGYRDVRLGCRGWGD</sequence>
<evidence type="ECO:0000313" key="2">
    <source>
        <dbReference type="Proteomes" id="UP000245698"/>
    </source>
</evidence>
<proteinExistence type="predicted"/>
<reference evidence="2" key="1">
    <citation type="submission" date="2016-12" db="EMBL/GenBank/DDBJ databases">
        <authorList>
            <person name="Brunel B."/>
        </authorList>
    </citation>
    <scope>NUCLEOTIDE SEQUENCE [LARGE SCALE GENOMIC DNA]</scope>
</reference>
<dbReference type="AlphaFoldDB" id="A0A2P9AIJ2"/>
<protein>
    <submittedName>
        <fullName evidence="1">Uncharacterized protein</fullName>
    </submittedName>
</protein>
<organism evidence="1 2">
    <name type="scientific">Mesorhizobium delmotii</name>
    <dbReference type="NCBI Taxonomy" id="1631247"/>
    <lineage>
        <taxon>Bacteria</taxon>
        <taxon>Pseudomonadati</taxon>
        <taxon>Pseudomonadota</taxon>
        <taxon>Alphaproteobacteria</taxon>
        <taxon>Hyphomicrobiales</taxon>
        <taxon>Phyllobacteriaceae</taxon>
        <taxon>Mesorhizobium</taxon>
    </lineage>
</organism>
<gene>
    <name evidence="1" type="ORF">BQ8482_180185</name>
</gene>